<sequence length="258" mass="29662">MSTSFILGIIFLVSSLVTFVIVFSSKKIDFQKEKIFTSNVKDLITDKMRLSRKDKKSKKKRRRSIPSSVKTMSSEEETELPKSVRSPIPFAPMTLDEKLIESPELEMIEEAEETESLSLSVDKEEKTYSRNLMIKVPYNFCINEVFKLVIFIKKTGYALDELEITCSRVSSEEARLYSLTTEKLGKKLTEATVKLNGLNQGSMTVRAYFTNGIGYIVPSERNVYFDPDKEEIVAEFFITPTIWTSKTAYEIRIEFEQN</sequence>
<evidence type="ECO:0000256" key="2">
    <source>
        <dbReference type="SAM" id="Phobius"/>
    </source>
</evidence>
<keyword evidence="2" id="KW-1133">Transmembrane helix</keyword>
<feature type="transmembrane region" description="Helical" evidence="2">
    <location>
        <begin position="6"/>
        <end position="24"/>
    </location>
</feature>
<proteinExistence type="predicted"/>
<dbReference type="Proteomes" id="UP001201020">
    <property type="component" value="Chromosome"/>
</dbReference>
<name>A0A9Y1BLS1_9ARCH</name>
<keyword evidence="2" id="KW-0812">Transmembrane</keyword>
<protein>
    <submittedName>
        <fullName evidence="3">Uncharacterized protein</fullName>
    </submittedName>
</protein>
<keyword evidence="2" id="KW-0472">Membrane</keyword>
<evidence type="ECO:0000313" key="3">
    <source>
        <dbReference type="EMBL" id="UJG41197.1"/>
    </source>
</evidence>
<gene>
    <name evidence="3" type="ORF">K9W45_01730</name>
</gene>
<accession>A0A9Y1BLS1</accession>
<feature type="compositionally biased region" description="Basic residues" evidence="1">
    <location>
        <begin position="52"/>
        <end position="64"/>
    </location>
</feature>
<evidence type="ECO:0000256" key="1">
    <source>
        <dbReference type="SAM" id="MobiDB-lite"/>
    </source>
</evidence>
<organism evidence="3">
    <name type="scientific">Candidatus Heimdallarchaeum aukensis</name>
    <dbReference type="NCBI Taxonomy" id="2876573"/>
    <lineage>
        <taxon>Archaea</taxon>
        <taxon>Promethearchaeati</taxon>
        <taxon>Candidatus Heimdallarchaeota</taxon>
        <taxon>Candidatus Heimdallarchaeia (ex Rinke et al. 2021) (nom. nud.)</taxon>
        <taxon>Candidatus Heimdallarchaeales</taxon>
        <taxon>Candidatus Heimdallarchaeaceae</taxon>
        <taxon>Candidatus Heimdallarchaeum</taxon>
    </lineage>
</organism>
<dbReference type="AlphaFoldDB" id="A0A9Y1BLS1"/>
<dbReference type="EMBL" id="CP084166">
    <property type="protein sequence ID" value="UJG41197.1"/>
    <property type="molecule type" value="Genomic_DNA"/>
</dbReference>
<feature type="region of interest" description="Disordered" evidence="1">
    <location>
        <begin position="51"/>
        <end position="85"/>
    </location>
</feature>
<reference evidence="3" key="1">
    <citation type="journal article" date="2022" name="Nat. Microbiol.">
        <title>Unique mobile elements and scalable gene flow at the prokaryote-eukaryote boundary revealed by circularized Asgard archaea genomes.</title>
        <authorList>
            <person name="Wu F."/>
            <person name="Speth D.R."/>
            <person name="Philosof A."/>
            <person name="Cremiere A."/>
            <person name="Narayanan A."/>
            <person name="Barco R.A."/>
            <person name="Connon S.A."/>
            <person name="Amend J.P."/>
            <person name="Antoshechkin I.A."/>
            <person name="Orphan V.J."/>
        </authorList>
    </citation>
    <scope>NUCLEOTIDE SEQUENCE</scope>
    <source>
        <strain evidence="3">PM71</strain>
    </source>
</reference>